<dbReference type="Pfam" id="PF04072">
    <property type="entry name" value="LCM"/>
    <property type="match status" value="1"/>
</dbReference>
<evidence type="ECO:0008006" key="5">
    <source>
        <dbReference type="Google" id="ProtNLM"/>
    </source>
</evidence>
<keyword evidence="1" id="KW-0489">Methyltransferase</keyword>
<dbReference type="EMBL" id="JBJUIK010000010">
    <property type="protein sequence ID" value="KAL3517256.1"/>
    <property type="molecule type" value="Genomic_DNA"/>
</dbReference>
<dbReference type="GO" id="GO:0008168">
    <property type="term" value="F:methyltransferase activity"/>
    <property type="evidence" value="ECO:0007669"/>
    <property type="project" value="UniProtKB-KW"/>
</dbReference>
<sequence length="316" mass="36083">MATLVSPIRAAAAAIVRWSLPYTSVKKRSFAPRSKLNDEKDPLFQAAIECASLRFQETLRPDPLFVDPYAGCLVSSNNIRVDTKPEVSSYCLATKFIDDKLLNLLNNDEELRQVVLLTDGMDTRPYRLNWPRSTVIFDISPKRVFKGATLKLEGVGAKIQRSCPFLHIPSESSDIEEMMREKGFKGTRPSLWIFQGLPLVNLASFKEILSIGSNLATKGCILLGELPSWLSEIEVGIKSTKTRWMDYLFMSSGFRVEILGYDKVARDFGKELEKVEDKSILFIAEQLRFSDDQMETWRREFMRIEEEVDEEGFEEL</sequence>
<evidence type="ECO:0000313" key="3">
    <source>
        <dbReference type="EMBL" id="KAL3517256.1"/>
    </source>
</evidence>
<evidence type="ECO:0000256" key="1">
    <source>
        <dbReference type="ARBA" id="ARBA00022603"/>
    </source>
</evidence>
<dbReference type="AlphaFoldDB" id="A0ABD2ZEI2"/>
<reference evidence="3 4" key="1">
    <citation type="submission" date="2024-11" db="EMBL/GenBank/DDBJ databases">
        <title>A near-complete genome assembly of Cinchona calisaya.</title>
        <authorList>
            <person name="Lian D.C."/>
            <person name="Zhao X.W."/>
            <person name="Wei L."/>
        </authorList>
    </citation>
    <scope>NUCLEOTIDE SEQUENCE [LARGE SCALE GENOMIC DNA]</scope>
    <source>
        <tissue evidence="3">Nenye</tissue>
    </source>
</reference>
<dbReference type="InterPro" id="IPR029063">
    <property type="entry name" value="SAM-dependent_MTases_sf"/>
</dbReference>
<dbReference type="InterPro" id="IPR007213">
    <property type="entry name" value="Ppm1/Ppm2/Tcmp"/>
</dbReference>
<dbReference type="SUPFAM" id="SSF53335">
    <property type="entry name" value="S-adenosyl-L-methionine-dependent methyltransferases"/>
    <property type="match status" value="1"/>
</dbReference>
<protein>
    <recommendedName>
        <fullName evidence="5">S-adenosyl-L-methionine-dependent methyltransferase</fullName>
    </recommendedName>
</protein>
<organism evidence="3 4">
    <name type="scientific">Cinchona calisaya</name>
    <dbReference type="NCBI Taxonomy" id="153742"/>
    <lineage>
        <taxon>Eukaryota</taxon>
        <taxon>Viridiplantae</taxon>
        <taxon>Streptophyta</taxon>
        <taxon>Embryophyta</taxon>
        <taxon>Tracheophyta</taxon>
        <taxon>Spermatophyta</taxon>
        <taxon>Magnoliopsida</taxon>
        <taxon>eudicotyledons</taxon>
        <taxon>Gunneridae</taxon>
        <taxon>Pentapetalae</taxon>
        <taxon>asterids</taxon>
        <taxon>lamiids</taxon>
        <taxon>Gentianales</taxon>
        <taxon>Rubiaceae</taxon>
        <taxon>Cinchonoideae</taxon>
        <taxon>Cinchoneae</taxon>
        <taxon>Cinchona</taxon>
    </lineage>
</organism>
<keyword evidence="2" id="KW-0808">Transferase</keyword>
<accession>A0ABD2ZEI2</accession>
<dbReference type="PANTHER" id="PTHR43619">
    <property type="entry name" value="S-ADENOSYL-L-METHIONINE-DEPENDENT METHYLTRANSFERASE YKTD-RELATED"/>
    <property type="match status" value="1"/>
</dbReference>
<dbReference type="Gene3D" id="3.40.50.150">
    <property type="entry name" value="Vaccinia Virus protein VP39"/>
    <property type="match status" value="1"/>
</dbReference>
<proteinExistence type="predicted"/>
<name>A0ABD2ZEI2_9GENT</name>
<dbReference type="Proteomes" id="UP001630127">
    <property type="component" value="Unassembled WGS sequence"/>
</dbReference>
<comment type="caution">
    <text evidence="3">The sequence shown here is derived from an EMBL/GenBank/DDBJ whole genome shotgun (WGS) entry which is preliminary data.</text>
</comment>
<gene>
    <name evidence="3" type="ORF">ACH5RR_024158</name>
</gene>
<evidence type="ECO:0000313" key="4">
    <source>
        <dbReference type="Proteomes" id="UP001630127"/>
    </source>
</evidence>
<evidence type="ECO:0000256" key="2">
    <source>
        <dbReference type="ARBA" id="ARBA00022679"/>
    </source>
</evidence>
<dbReference type="GO" id="GO:0032259">
    <property type="term" value="P:methylation"/>
    <property type="evidence" value="ECO:0007669"/>
    <property type="project" value="UniProtKB-KW"/>
</dbReference>
<dbReference type="PANTHER" id="PTHR43619:SF2">
    <property type="entry name" value="S-ADENOSYL-L-METHIONINE-DEPENDENT METHYLTRANSFERASES SUPERFAMILY PROTEIN"/>
    <property type="match status" value="1"/>
</dbReference>
<keyword evidence="4" id="KW-1185">Reference proteome</keyword>